<proteinExistence type="predicted"/>
<comment type="caution">
    <text evidence="1">The sequence shown here is derived from an EMBL/GenBank/DDBJ whole genome shotgun (WGS) entry which is preliminary data.</text>
</comment>
<dbReference type="Gene3D" id="1.10.3210.10">
    <property type="entry name" value="Hypothetical protein af1432"/>
    <property type="match status" value="1"/>
</dbReference>
<evidence type="ECO:0008006" key="3">
    <source>
        <dbReference type="Google" id="ProtNLM"/>
    </source>
</evidence>
<evidence type="ECO:0000313" key="2">
    <source>
        <dbReference type="Proteomes" id="UP000637061"/>
    </source>
</evidence>
<dbReference type="Proteomes" id="UP000637061">
    <property type="component" value="Unassembled WGS sequence"/>
</dbReference>
<evidence type="ECO:0000313" key="1">
    <source>
        <dbReference type="EMBL" id="MBI6885843.1"/>
    </source>
</evidence>
<dbReference type="SUPFAM" id="SSF109604">
    <property type="entry name" value="HD-domain/PDEase-like"/>
    <property type="match status" value="1"/>
</dbReference>
<organism evidence="1 2">
    <name type="scientific">Pseudomonas putida</name>
    <name type="common">Arthrobacter siderocapsulatus</name>
    <dbReference type="NCBI Taxonomy" id="303"/>
    <lineage>
        <taxon>Bacteria</taxon>
        <taxon>Pseudomonadati</taxon>
        <taxon>Pseudomonadota</taxon>
        <taxon>Gammaproteobacteria</taxon>
        <taxon>Pseudomonadales</taxon>
        <taxon>Pseudomonadaceae</taxon>
        <taxon>Pseudomonas</taxon>
    </lineage>
</organism>
<dbReference type="EMBL" id="JAEHTE010000023">
    <property type="protein sequence ID" value="MBI6885843.1"/>
    <property type="molecule type" value="Genomic_DNA"/>
</dbReference>
<sequence>MNTTDYQKLLQTLRSQLIGMAKHDPDFMDCVQALNLAESSIHTGTRKDGKTPEFYHQLSILGYLITQHNNLQDPRSVYMAAILHDTIEDYPEFEPQIAAMFPRDVDNARGLSKMRNGELIPYSVYFAEMAKSPVMSVVKLVDRIHNVSTMQGVFKPEKMRKYIHEIQEYFLPMAKAARQSFPKQNAFYELAKSDLNMKVASYTYFLNEIERRSDKNLKHSDESAPGL</sequence>
<name>A0A8I1EIK7_PSEPU</name>
<gene>
    <name evidence="1" type="ORF">JEU22_18200</name>
</gene>
<dbReference type="RefSeq" id="WP_198747770.1">
    <property type="nucleotide sequence ID" value="NZ_JAEHTE010000023.1"/>
</dbReference>
<accession>A0A8I1EIK7</accession>
<dbReference type="AlphaFoldDB" id="A0A8I1EIK7"/>
<protein>
    <recommendedName>
        <fullName evidence="3">HD domain-containing protein</fullName>
    </recommendedName>
</protein>
<reference evidence="1" key="1">
    <citation type="submission" date="2020-12" db="EMBL/GenBank/DDBJ databases">
        <title>Enhanced detection system for hospital associated transmission using whole genome sequencing surveillance.</title>
        <authorList>
            <person name="Harrison L.H."/>
            <person name="Van Tyne D."/>
            <person name="Marsh J.W."/>
            <person name="Griffith M.P."/>
            <person name="Snyder D.J."/>
            <person name="Cooper V.S."/>
            <person name="Mustapha M."/>
        </authorList>
    </citation>
    <scope>NUCLEOTIDE SEQUENCE</scope>
    <source>
        <strain evidence="1">PSB00042</strain>
    </source>
</reference>